<dbReference type="InterPro" id="IPR057167">
    <property type="entry name" value="DUF7845"/>
</dbReference>
<dbReference type="InterPro" id="IPR036390">
    <property type="entry name" value="WH_DNA-bd_sf"/>
</dbReference>
<proteinExistence type="predicted"/>
<evidence type="ECO:0000313" key="3">
    <source>
        <dbReference type="EMBL" id="SFR36406.1"/>
    </source>
</evidence>
<gene>
    <name evidence="3" type="ORF">SAMN04487947_0459</name>
</gene>
<dbReference type="Pfam" id="PF25227">
    <property type="entry name" value="DUF7845"/>
    <property type="match status" value="1"/>
</dbReference>
<feature type="domain" description="DUF7845" evidence="2">
    <location>
        <begin position="149"/>
        <end position="490"/>
    </location>
</feature>
<evidence type="ECO:0000259" key="2">
    <source>
        <dbReference type="Pfam" id="PF25227"/>
    </source>
</evidence>
<feature type="compositionally biased region" description="Acidic residues" evidence="1">
    <location>
        <begin position="50"/>
        <end position="61"/>
    </location>
</feature>
<dbReference type="SUPFAM" id="SSF46785">
    <property type="entry name" value="Winged helix' DNA-binding domain"/>
    <property type="match status" value="1"/>
</dbReference>
<feature type="compositionally biased region" description="Acidic residues" evidence="1">
    <location>
        <begin position="1"/>
        <end position="12"/>
    </location>
</feature>
<name>A0A1I6G2J5_9EURY</name>
<dbReference type="AlphaFoldDB" id="A0A1I6G2J5"/>
<reference evidence="4" key="1">
    <citation type="submission" date="2016-10" db="EMBL/GenBank/DDBJ databases">
        <authorList>
            <person name="Varghese N."/>
            <person name="Submissions S."/>
        </authorList>
    </citation>
    <scope>NUCLEOTIDE SEQUENCE [LARGE SCALE GENOMIC DNA]</scope>
    <source>
        <strain evidence="4">CGMCC 1.7736</strain>
    </source>
</reference>
<sequence length="716" mass="81382">MIGVSEDVDDPLDFLGGAEPVTSDDQDSVTNEVENTEANRIRSSAGTDGADLDASDDESEHEEPASKFVAECRWCRVGFESEEDAGSHEDCSKEPVSACRFCGEEHTSRDDPEDHLYSCDEYQRYREKEVRNSRARTMHSGGGLDTRQFIDGQPHEFSAYLKYDNALSTYFGLVSLYKMHDFEEYGRLRAGLEFDDQDWNISFGFKNCGIKAPEDDSDLGPWDWRLEDPIEFLIYVYPSAYESYAAAGQENRQRAFFNVSPRWPNIESVNDNPISNPHDLLGVDVDVKGSYFEFDQYADLFHDALNVLRERQTEFGWNSYTSIDADACHPEQTHESSNVTDAEYYVRVAKELTGKVYAFDGTLHRISLLLGRERAGYSKTVRDDRECPGHYHTATIGAMRAAALVGGHELPKEFKHYHMRKPDANAGTALENPKLGVSFQHGLYDDTMYWDDLDRLERELDEGLLNLLRWSDLPTTPDHQVFVADDYFSVTGSRRFRKIIENPLPRIAQQQDEEVRRFAVAGNLTETDVDLVDQLLTDGGHHSPADLAERIGVHISTCYKSLKRLGSIVQHDYGSVELASKHIAQGVVEHIDSARAVVENTLEEAADDLVRAETFGDDDPWSRWLDHYVDDVHEHDGSGNRDVLEFGWKPSDRHDAKRLIRAGAMKWAQVAGEDMPRFAREFEIEMTLADNSRFNLDWRALKKLLPRNYSVTPSYG</sequence>
<evidence type="ECO:0000256" key="1">
    <source>
        <dbReference type="SAM" id="MobiDB-lite"/>
    </source>
</evidence>
<accession>A0A1I6G2J5</accession>
<dbReference type="EMBL" id="FOYT01000001">
    <property type="protein sequence ID" value="SFR36406.1"/>
    <property type="molecule type" value="Genomic_DNA"/>
</dbReference>
<keyword evidence="4" id="KW-1185">Reference proteome</keyword>
<evidence type="ECO:0000313" key="4">
    <source>
        <dbReference type="Proteomes" id="UP000198531"/>
    </source>
</evidence>
<dbReference type="Proteomes" id="UP000198531">
    <property type="component" value="Unassembled WGS sequence"/>
</dbReference>
<organism evidence="3 4">
    <name type="scientific">Halogeometricum rufum</name>
    <dbReference type="NCBI Taxonomy" id="553469"/>
    <lineage>
        <taxon>Archaea</taxon>
        <taxon>Methanobacteriati</taxon>
        <taxon>Methanobacteriota</taxon>
        <taxon>Stenosarchaea group</taxon>
        <taxon>Halobacteria</taxon>
        <taxon>Halobacteriales</taxon>
        <taxon>Haloferacaceae</taxon>
        <taxon>Halogeometricum</taxon>
    </lineage>
</organism>
<feature type="region of interest" description="Disordered" evidence="1">
    <location>
        <begin position="1"/>
        <end position="65"/>
    </location>
</feature>
<protein>
    <recommendedName>
        <fullName evidence="2">DUF7845 domain-containing protein</fullName>
    </recommendedName>
</protein>
<feature type="compositionally biased region" description="Polar residues" evidence="1">
    <location>
        <begin position="28"/>
        <end position="46"/>
    </location>
</feature>